<organism evidence="2 3">
    <name type="scientific">Magallana gigas</name>
    <name type="common">Pacific oyster</name>
    <name type="synonym">Crassostrea gigas</name>
    <dbReference type="NCBI Taxonomy" id="29159"/>
    <lineage>
        <taxon>Eukaryota</taxon>
        <taxon>Metazoa</taxon>
        <taxon>Spiralia</taxon>
        <taxon>Lophotrochozoa</taxon>
        <taxon>Mollusca</taxon>
        <taxon>Bivalvia</taxon>
        <taxon>Autobranchia</taxon>
        <taxon>Pteriomorphia</taxon>
        <taxon>Ostreida</taxon>
        <taxon>Ostreoidea</taxon>
        <taxon>Ostreidae</taxon>
        <taxon>Magallana</taxon>
    </lineage>
</organism>
<dbReference type="EnsemblMetazoa" id="G6939.4">
    <property type="protein sequence ID" value="G6939.4:cds"/>
    <property type="gene ID" value="G6939"/>
</dbReference>
<protein>
    <submittedName>
        <fullName evidence="2">Uncharacterized protein</fullName>
    </submittedName>
</protein>
<evidence type="ECO:0000313" key="3">
    <source>
        <dbReference type="Proteomes" id="UP000005408"/>
    </source>
</evidence>
<feature type="region of interest" description="Disordered" evidence="1">
    <location>
        <begin position="1"/>
        <end position="26"/>
    </location>
</feature>
<dbReference type="Proteomes" id="UP000005408">
    <property type="component" value="Unassembled WGS sequence"/>
</dbReference>
<dbReference type="AlphaFoldDB" id="A0A8W8NQV7"/>
<evidence type="ECO:0000256" key="1">
    <source>
        <dbReference type="SAM" id="MobiDB-lite"/>
    </source>
</evidence>
<proteinExistence type="predicted"/>
<name>A0A8W8NQV7_MAGGI</name>
<sequence length="99" mass="10790">MPPRRPPQALPATPAPPTPRAPTRSFNPQLCPALMCPDMPRNVPESCLRPGVIMGMNGQECPGCPQVDPGLSTRTVGYLCYQYDTCKEYSKSSINDVAR</sequence>
<reference evidence="2" key="1">
    <citation type="submission" date="2022-08" db="UniProtKB">
        <authorList>
            <consortium name="EnsemblMetazoa"/>
        </authorList>
    </citation>
    <scope>IDENTIFICATION</scope>
    <source>
        <strain evidence="2">05x7-T-G4-1.051#20</strain>
    </source>
</reference>
<accession>A0A8W8NQV7</accession>
<evidence type="ECO:0000313" key="2">
    <source>
        <dbReference type="EnsemblMetazoa" id="G6939.4:cds"/>
    </source>
</evidence>
<feature type="compositionally biased region" description="Pro residues" evidence="1">
    <location>
        <begin position="1"/>
        <end position="20"/>
    </location>
</feature>
<keyword evidence="3" id="KW-1185">Reference proteome</keyword>